<reference evidence="1" key="1">
    <citation type="submission" date="2022-10" db="EMBL/GenBank/DDBJ databases">
        <title>Culturing micro-colonial fungi from biological soil crusts in the Mojave desert and describing Neophaeococcomyces mojavensis, and introducing the new genera and species Taxawa tesnikishii.</title>
        <authorList>
            <person name="Kurbessoian T."/>
            <person name="Stajich J.E."/>
        </authorList>
    </citation>
    <scope>NUCLEOTIDE SEQUENCE</scope>
    <source>
        <strain evidence="1">JES_112</strain>
    </source>
</reference>
<keyword evidence="1" id="KW-0808">Transferase</keyword>
<keyword evidence="2" id="KW-1185">Reference proteome</keyword>
<name>A0ACC2ZZQ2_9EURO</name>
<gene>
    <name evidence="1" type="primary">LKH1</name>
    <name evidence="1" type="ORF">H2198_007691</name>
</gene>
<sequence>MLPVHHNPYGYPHQSSYSTNNARTYPTNNTLPAPPRLTTSYHSIPQPNQYQHPQPSPVTLKQPSYAPSMASTQASGPTSQSKKLVNWNEFYKHGVPKEIIVIDDDSPPPQQAGGNALRDQRQDASQHAGRKRKIDQGYEIEYTDSPVYSTNHAQFGASSSSASVHSAGRTNSIHTITAPTSLESYGSNTASNSYEDVRSCQKRKRVMPQKETRAQAKRKQQESQPDPYLDYVPPSKPTRKAGEVNVPVVRDNLHKHQKVDDEDGHYIVEEGLSLTDRYEINKLLGQGTFGKVVEVYDKRKKCKVAIKIIRSVQKYRDASRIELRVLSTLALNDKTNRNKCIHLRDAFDYRNHICIVTDLLGQSVFDFLKGNGFVPFPSSQIQSFARQLFTSVAFLHDLNLIHTDLKPENILLVHNNYQTFTYNRNIPSSSHTTQRSARQRRVLLDSEIRLIDFGSATFDDEYHSSVVSTRHYRAPEIILQLGWSFPCDIWSIGCIIVEFFTGDALFQTHDNLEHLAMMEAVCNAKIESKMIRQVVANGRNNSSNSASKFFLRNKLDYPNNETSKASRKYVKAMKHLHEFIPSNTNFNKQLLDLLRKIFVYDPKQRITAKQALKHPWFRESLVDDGTEAIRIRDERAAQAAAQQVQAQTHSNGPEPKRARV</sequence>
<accession>A0ACC2ZZQ2</accession>
<evidence type="ECO:0000313" key="1">
    <source>
        <dbReference type="EMBL" id="KAJ9653077.1"/>
    </source>
</evidence>
<evidence type="ECO:0000313" key="2">
    <source>
        <dbReference type="Proteomes" id="UP001172386"/>
    </source>
</evidence>
<dbReference type="Proteomes" id="UP001172386">
    <property type="component" value="Unassembled WGS sequence"/>
</dbReference>
<proteinExistence type="predicted"/>
<organism evidence="1 2">
    <name type="scientific">Neophaeococcomyces mojaviensis</name>
    <dbReference type="NCBI Taxonomy" id="3383035"/>
    <lineage>
        <taxon>Eukaryota</taxon>
        <taxon>Fungi</taxon>
        <taxon>Dikarya</taxon>
        <taxon>Ascomycota</taxon>
        <taxon>Pezizomycotina</taxon>
        <taxon>Eurotiomycetes</taxon>
        <taxon>Chaetothyriomycetidae</taxon>
        <taxon>Chaetothyriales</taxon>
        <taxon>Chaetothyriales incertae sedis</taxon>
        <taxon>Neophaeococcomyces</taxon>
    </lineage>
</organism>
<dbReference type="EMBL" id="JAPDRQ010000168">
    <property type="protein sequence ID" value="KAJ9653077.1"/>
    <property type="molecule type" value="Genomic_DNA"/>
</dbReference>
<dbReference type="EC" id="2.7.12.1" evidence="1"/>
<keyword evidence="1" id="KW-0418">Kinase</keyword>
<protein>
    <submittedName>
        <fullName evidence="1">Serine threonine protein kinase CMGC group</fullName>
        <ecNumber evidence="1">2.7.12.1</ecNumber>
    </submittedName>
</protein>
<comment type="caution">
    <text evidence="1">The sequence shown here is derived from an EMBL/GenBank/DDBJ whole genome shotgun (WGS) entry which is preliminary data.</text>
</comment>